<evidence type="ECO:0000256" key="1">
    <source>
        <dbReference type="ARBA" id="ARBA00005525"/>
    </source>
</evidence>
<dbReference type="GO" id="GO:0004735">
    <property type="term" value="F:pyrroline-5-carboxylate reductase activity"/>
    <property type="evidence" value="ECO:0007669"/>
    <property type="project" value="UniProtKB-UniRule"/>
</dbReference>
<dbReference type="InterPro" id="IPR008927">
    <property type="entry name" value="6-PGluconate_DH-like_C_sf"/>
</dbReference>
<keyword evidence="2 4" id="KW-0521">NADP</keyword>
<sequence length="267" mass="28308">MARSIAFVGGGNMARALIAGLASSDQWQIHVVDQEEPLLESLRAEFKCSVCNVIDEQIGENDIIVLAVKPNVVPDVCLKLEPLLKNQLIVSVAAGVSTSSTSGWLGGYSRIVRAMPNTPALARAGMTGLFATPQVEIAWRAVMDELFCSVGEILWCTAESDIDAVTAISGSGPAYVFYFVEAMIEAARQFGFSQSDAMSLATQTFCGAMKLLAVSEESPEILRQRVTSKGGTTAAAISALESHGVKDAIVKAAQAARHRAIELSEGK</sequence>
<dbReference type="EC" id="1.5.1.2" evidence="4 5"/>
<organism evidence="10 11">
    <name type="scientific">Paraburkholderia piptadeniae</name>
    <dbReference type="NCBI Taxonomy" id="1701573"/>
    <lineage>
        <taxon>Bacteria</taxon>
        <taxon>Pseudomonadati</taxon>
        <taxon>Pseudomonadota</taxon>
        <taxon>Betaproteobacteria</taxon>
        <taxon>Burkholderiales</taxon>
        <taxon>Burkholderiaceae</taxon>
        <taxon>Paraburkholderia</taxon>
    </lineage>
</organism>
<dbReference type="PIRSF" id="PIRSF000193">
    <property type="entry name" value="Pyrrol-5-carb_rd"/>
    <property type="match status" value="1"/>
</dbReference>
<keyword evidence="4 7" id="KW-0028">Amino-acid biosynthesis</keyword>
<dbReference type="InterPro" id="IPR036291">
    <property type="entry name" value="NAD(P)-bd_dom_sf"/>
</dbReference>
<dbReference type="FunFam" id="1.10.3730.10:FF:000001">
    <property type="entry name" value="Pyrroline-5-carboxylate reductase"/>
    <property type="match status" value="1"/>
</dbReference>
<feature type="binding site" evidence="6">
    <location>
        <begin position="67"/>
        <end position="70"/>
    </location>
    <ligand>
        <name>NADP(+)</name>
        <dbReference type="ChEBI" id="CHEBI:58349"/>
    </ligand>
</feature>
<dbReference type="SUPFAM" id="SSF48179">
    <property type="entry name" value="6-phosphogluconate dehydrogenase C-terminal domain-like"/>
    <property type="match status" value="1"/>
</dbReference>
<keyword evidence="4 7" id="KW-0641">Proline biosynthesis</keyword>
<comment type="similarity">
    <text evidence="1 4 7">Belongs to the pyrroline-5-carboxylate reductase family.</text>
</comment>
<dbReference type="Pfam" id="PF03807">
    <property type="entry name" value="F420_oxidored"/>
    <property type="match status" value="1"/>
</dbReference>
<dbReference type="HAMAP" id="MF_01925">
    <property type="entry name" value="P5C_reductase"/>
    <property type="match status" value="1"/>
</dbReference>
<dbReference type="GO" id="GO:0005737">
    <property type="term" value="C:cytoplasm"/>
    <property type="evidence" value="ECO:0007669"/>
    <property type="project" value="UniProtKB-SubCell"/>
</dbReference>
<comment type="catalytic activity">
    <reaction evidence="4 7">
        <text>L-proline + NADP(+) = (S)-1-pyrroline-5-carboxylate + NADPH + 2 H(+)</text>
        <dbReference type="Rhea" id="RHEA:14109"/>
        <dbReference type="ChEBI" id="CHEBI:15378"/>
        <dbReference type="ChEBI" id="CHEBI:17388"/>
        <dbReference type="ChEBI" id="CHEBI:57783"/>
        <dbReference type="ChEBI" id="CHEBI:58349"/>
        <dbReference type="ChEBI" id="CHEBI:60039"/>
        <dbReference type="EC" id="1.5.1.2"/>
    </reaction>
</comment>
<dbReference type="Gene3D" id="1.10.3730.10">
    <property type="entry name" value="ProC C-terminal domain-like"/>
    <property type="match status" value="1"/>
</dbReference>
<dbReference type="InterPro" id="IPR029036">
    <property type="entry name" value="P5CR_dimer"/>
</dbReference>
<dbReference type="PROSITE" id="PS00521">
    <property type="entry name" value="P5CR"/>
    <property type="match status" value="1"/>
</dbReference>
<evidence type="ECO:0000256" key="7">
    <source>
        <dbReference type="RuleBase" id="RU003903"/>
    </source>
</evidence>
<dbReference type="InterPro" id="IPR053790">
    <property type="entry name" value="P5CR-like_CS"/>
</dbReference>
<dbReference type="SUPFAM" id="SSF51735">
    <property type="entry name" value="NAD(P)-binding Rossmann-fold domains"/>
    <property type="match status" value="1"/>
</dbReference>
<comment type="function">
    <text evidence="4">Catalyzes the reduction of 1-pyrroline-5-carboxylate (PCA) to L-proline.</text>
</comment>
<gene>
    <name evidence="4 10" type="primary">proC</name>
    <name evidence="10" type="ORF">BN2476_960026</name>
</gene>
<protein>
    <recommendedName>
        <fullName evidence="4 5">Pyrroline-5-carboxylate reductase</fullName>
        <shortName evidence="4">P5C reductase</shortName>
        <shortName evidence="4">P5CR</shortName>
        <ecNumber evidence="4 5">1.5.1.2</ecNumber>
    </recommendedName>
    <alternativeName>
        <fullName evidence="4">PCA reductase</fullName>
    </alternativeName>
</protein>
<dbReference type="UniPathway" id="UPA00098">
    <property type="reaction ID" value="UER00361"/>
</dbReference>
<name>A0A1N7STZ8_9BURK</name>
<keyword evidence="11" id="KW-1185">Reference proteome</keyword>
<dbReference type="AlphaFoldDB" id="A0A1N7STZ8"/>
<dbReference type="GO" id="GO:0055129">
    <property type="term" value="P:L-proline biosynthetic process"/>
    <property type="evidence" value="ECO:0007669"/>
    <property type="project" value="UniProtKB-UniRule"/>
</dbReference>
<evidence type="ECO:0000259" key="9">
    <source>
        <dbReference type="Pfam" id="PF14748"/>
    </source>
</evidence>
<dbReference type="PANTHER" id="PTHR11645">
    <property type="entry name" value="PYRROLINE-5-CARBOXYLATE REDUCTASE"/>
    <property type="match status" value="1"/>
</dbReference>
<reference evidence="10" key="1">
    <citation type="submission" date="2016-12" db="EMBL/GenBank/DDBJ databases">
        <authorList>
            <person name="Moulin L."/>
        </authorList>
    </citation>
    <scope>NUCLEOTIDE SEQUENCE [LARGE SCALE GENOMIC DNA]</scope>
    <source>
        <strain evidence="10">STM 7183</strain>
    </source>
</reference>
<keyword evidence="3 4" id="KW-0560">Oxidoreductase</keyword>
<dbReference type="Gene3D" id="3.40.50.720">
    <property type="entry name" value="NAD(P)-binding Rossmann-like Domain"/>
    <property type="match status" value="1"/>
</dbReference>
<evidence type="ECO:0000313" key="11">
    <source>
        <dbReference type="Proteomes" id="UP000195569"/>
    </source>
</evidence>
<evidence type="ECO:0000256" key="4">
    <source>
        <dbReference type="HAMAP-Rule" id="MF_01925"/>
    </source>
</evidence>
<feature type="domain" description="Pyrroline-5-carboxylate reductase catalytic N-terminal" evidence="8">
    <location>
        <begin position="5"/>
        <end position="95"/>
    </location>
</feature>
<dbReference type="EMBL" id="CYGY02000096">
    <property type="protein sequence ID" value="SIT50875.1"/>
    <property type="molecule type" value="Genomic_DNA"/>
</dbReference>
<dbReference type="InterPro" id="IPR028939">
    <property type="entry name" value="P5C_Rdtase_cat_N"/>
</dbReference>
<dbReference type="InterPro" id="IPR000304">
    <property type="entry name" value="Pyrroline-COOH_reductase"/>
</dbReference>
<dbReference type="Proteomes" id="UP000195569">
    <property type="component" value="Unassembled WGS sequence"/>
</dbReference>
<evidence type="ECO:0000256" key="6">
    <source>
        <dbReference type="PIRSR" id="PIRSR000193-1"/>
    </source>
</evidence>
<keyword evidence="4" id="KW-0963">Cytoplasm</keyword>
<evidence type="ECO:0000313" key="10">
    <source>
        <dbReference type="EMBL" id="SIT50875.1"/>
    </source>
</evidence>
<dbReference type="Pfam" id="PF14748">
    <property type="entry name" value="P5CR_dimer"/>
    <property type="match status" value="1"/>
</dbReference>
<proteinExistence type="inferred from homology"/>
<comment type="catalytic activity">
    <reaction evidence="4">
        <text>L-proline + NAD(+) = (S)-1-pyrroline-5-carboxylate + NADH + 2 H(+)</text>
        <dbReference type="Rhea" id="RHEA:14105"/>
        <dbReference type="ChEBI" id="CHEBI:15378"/>
        <dbReference type="ChEBI" id="CHEBI:17388"/>
        <dbReference type="ChEBI" id="CHEBI:57540"/>
        <dbReference type="ChEBI" id="CHEBI:57945"/>
        <dbReference type="ChEBI" id="CHEBI:60039"/>
        <dbReference type="EC" id="1.5.1.2"/>
    </reaction>
</comment>
<dbReference type="NCBIfam" id="TIGR00112">
    <property type="entry name" value="proC"/>
    <property type="match status" value="1"/>
</dbReference>
<evidence type="ECO:0000256" key="5">
    <source>
        <dbReference type="NCBIfam" id="TIGR00112"/>
    </source>
</evidence>
<dbReference type="OrthoDB" id="9805754at2"/>
<accession>A0A1N7STZ8</accession>
<evidence type="ECO:0000256" key="3">
    <source>
        <dbReference type="ARBA" id="ARBA00023002"/>
    </source>
</evidence>
<dbReference type="RefSeq" id="WP_087739475.1">
    <property type="nucleotide sequence ID" value="NZ_CYGY02000096.1"/>
</dbReference>
<comment type="pathway">
    <text evidence="4 7">Amino-acid biosynthesis; L-proline biosynthesis; L-proline from L-glutamate 5-semialdehyde: step 1/1.</text>
</comment>
<dbReference type="PANTHER" id="PTHR11645:SF0">
    <property type="entry name" value="PYRROLINE-5-CARBOXYLATE REDUCTASE 3"/>
    <property type="match status" value="1"/>
</dbReference>
<comment type="caution">
    <text evidence="10">The sequence shown here is derived from an EMBL/GenBank/DDBJ whole genome shotgun (WGS) entry which is preliminary data.</text>
</comment>
<comment type="subcellular location">
    <subcellularLocation>
        <location evidence="4">Cytoplasm</location>
    </subcellularLocation>
</comment>
<feature type="domain" description="Pyrroline-5-carboxylate reductase dimerisation" evidence="9">
    <location>
        <begin position="159"/>
        <end position="263"/>
    </location>
</feature>
<evidence type="ECO:0000259" key="8">
    <source>
        <dbReference type="Pfam" id="PF03807"/>
    </source>
</evidence>
<evidence type="ECO:0000256" key="2">
    <source>
        <dbReference type="ARBA" id="ARBA00022857"/>
    </source>
</evidence>